<comment type="caution">
    <text evidence="1">The sequence shown here is derived from an EMBL/GenBank/DDBJ whole genome shotgun (WGS) entry which is preliminary data.</text>
</comment>
<organism evidence="1 2">
    <name type="scientific">Acer negundo</name>
    <name type="common">Box elder</name>
    <dbReference type="NCBI Taxonomy" id="4023"/>
    <lineage>
        <taxon>Eukaryota</taxon>
        <taxon>Viridiplantae</taxon>
        <taxon>Streptophyta</taxon>
        <taxon>Embryophyta</taxon>
        <taxon>Tracheophyta</taxon>
        <taxon>Spermatophyta</taxon>
        <taxon>Magnoliopsida</taxon>
        <taxon>eudicotyledons</taxon>
        <taxon>Gunneridae</taxon>
        <taxon>Pentapetalae</taxon>
        <taxon>rosids</taxon>
        <taxon>malvids</taxon>
        <taxon>Sapindales</taxon>
        <taxon>Sapindaceae</taxon>
        <taxon>Hippocastanoideae</taxon>
        <taxon>Acereae</taxon>
        <taxon>Acer</taxon>
    </lineage>
</organism>
<proteinExistence type="predicted"/>
<dbReference type="AlphaFoldDB" id="A0AAD5NGK0"/>
<dbReference type="Proteomes" id="UP001064489">
    <property type="component" value="Chromosome 12"/>
</dbReference>
<evidence type="ECO:0000313" key="2">
    <source>
        <dbReference type="Proteomes" id="UP001064489"/>
    </source>
</evidence>
<evidence type="ECO:0000313" key="1">
    <source>
        <dbReference type="EMBL" id="KAI9157800.1"/>
    </source>
</evidence>
<gene>
    <name evidence="1" type="ORF">LWI28_028315</name>
</gene>
<protein>
    <submittedName>
        <fullName evidence="1">Uncharacterized protein</fullName>
    </submittedName>
</protein>
<keyword evidence="2" id="KW-1185">Reference proteome</keyword>
<reference evidence="1" key="2">
    <citation type="submission" date="2023-02" db="EMBL/GenBank/DDBJ databases">
        <authorList>
            <person name="Swenson N.G."/>
            <person name="Wegrzyn J.L."/>
            <person name="Mcevoy S.L."/>
        </authorList>
    </citation>
    <scope>NUCLEOTIDE SEQUENCE</scope>
    <source>
        <strain evidence="1">91603</strain>
        <tissue evidence="1">Leaf</tissue>
    </source>
</reference>
<dbReference type="EMBL" id="JAJSOW010000107">
    <property type="protein sequence ID" value="KAI9157800.1"/>
    <property type="molecule type" value="Genomic_DNA"/>
</dbReference>
<name>A0AAD5NGK0_ACENE</name>
<accession>A0AAD5NGK0</accession>
<sequence>MDDFSTNLEDGERWIPSDVIHEITSSLSFQPNSKVSNGKPKRKCNIDDGCFKREHIRAVSSLYGAFPPARTPPPITPIAQFIAQGLGERGGGTGVFLPRVVVMKSIEEISNGGGTGVFFHNQKKNIMSVKSKGAFTSNKKKKSNIENGGLTESPYPIEKLLPPDWTY</sequence>
<reference evidence="1" key="1">
    <citation type="journal article" date="2022" name="Plant J.">
        <title>Strategies of tolerance reflected in two North American maple genomes.</title>
        <authorList>
            <person name="McEvoy S.L."/>
            <person name="Sezen U.U."/>
            <person name="Trouern-Trend A."/>
            <person name="McMahon S.M."/>
            <person name="Schaberg P.G."/>
            <person name="Yang J."/>
            <person name="Wegrzyn J.L."/>
            <person name="Swenson N.G."/>
        </authorList>
    </citation>
    <scope>NUCLEOTIDE SEQUENCE</scope>
    <source>
        <strain evidence="1">91603</strain>
    </source>
</reference>